<evidence type="ECO:0000313" key="2">
    <source>
        <dbReference type="Proteomes" id="UP000188726"/>
    </source>
</evidence>
<accession>A0AB36JYA4</accession>
<organism evidence="1 2">
    <name type="scientific">Salinivibrio kushneri</name>
    <dbReference type="NCBI Taxonomy" id="1908198"/>
    <lineage>
        <taxon>Bacteria</taxon>
        <taxon>Pseudomonadati</taxon>
        <taxon>Pseudomonadota</taxon>
        <taxon>Gammaproteobacteria</taxon>
        <taxon>Vibrionales</taxon>
        <taxon>Vibrionaceae</taxon>
        <taxon>Salinivibrio</taxon>
    </lineage>
</organism>
<dbReference type="AlphaFoldDB" id="A0AB36JYA4"/>
<name>A0AB36JYA4_9GAMM</name>
<proteinExistence type="predicted"/>
<gene>
    <name evidence="1" type="ORF">BZG09_16690</name>
</gene>
<protein>
    <submittedName>
        <fullName evidence="1">Uncharacterized protein</fullName>
    </submittedName>
</protein>
<evidence type="ECO:0000313" key="1">
    <source>
        <dbReference type="EMBL" id="OOE39941.1"/>
    </source>
</evidence>
<sequence>MREHNKLSLKPYITSAPRLSGIGGDNGIFVANDGLGPAFIKDAKIIANGKDFDLTKNSWPEIYEHLGVKGLCYSESWFKEDASLTPGEAVKILAPTTNPVAYGCKTEFVKLLSALELDLLLIYESIYEDEYKYIQRVGLDKQETEIYKQQLGF</sequence>
<dbReference type="Proteomes" id="UP000188726">
    <property type="component" value="Unassembled WGS sequence"/>
</dbReference>
<dbReference type="RefSeq" id="WP_077459686.1">
    <property type="nucleotide sequence ID" value="NZ_MUEN01000107.1"/>
</dbReference>
<dbReference type="EMBL" id="MUEO01000083">
    <property type="protein sequence ID" value="OOE39941.1"/>
    <property type="molecule type" value="Genomic_DNA"/>
</dbReference>
<reference evidence="1 2" key="1">
    <citation type="journal article" date="2017" name="Genome Announc.">
        <title>Draft Genome Sequences of Salinivibrio proteolyticus, Salinivibrio sharmensis, Salinivibrio siamensis, Salinivibrio costicola subsp. alcaliphilus, Salinivibrio costicola subsp. vallismortis, and 29 New Isolates Belonging to the Genus Salinivibrio.</title>
        <authorList>
            <person name="Lopez-Hermoso C."/>
            <person name="de la Haba R.R."/>
            <person name="Sanchez-Porro C."/>
            <person name="Bayliss S.C."/>
            <person name="Feil E.J."/>
            <person name="Ventosa A."/>
        </authorList>
    </citation>
    <scope>NUCLEOTIDE SEQUENCE [LARGE SCALE GENOMIC DNA]</scope>
    <source>
        <strain evidence="1 2">IC202</strain>
    </source>
</reference>
<comment type="caution">
    <text evidence="1">The sequence shown here is derived from an EMBL/GenBank/DDBJ whole genome shotgun (WGS) entry which is preliminary data.</text>
</comment>